<dbReference type="Proteomes" id="UP001172386">
    <property type="component" value="Unassembled WGS sequence"/>
</dbReference>
<sequence>MSSALIVISPLLLLNTVFAAPISNNLHTRQAAPACNNGKAHLYQPELHNIYIYSGVPSFPSISNTFNVMNGSSSRSEQQQVAVWRNVPASTTCTIRWSVAADRSFSVYNNGLVASQQLVGLPPGAITADTIKGLESSKPPTSALDFTFWPEIAGPHDHVGPAMQCGSEVVVKLFKDPSAPGSITLEQSQQSGLYLEVDC</sequence>
<dbReference type="EMBL" id="JAPDRQ010000116">
    <property type="protein sequence ID" value="KAJ9654633.1"/>
    <property type="molecule type" value="Genomic_DNA"/>
</dbReference>
<name>A0ACC3A336_9EURO</name>
<proteinExistence type="predicted"/>
<accession>A0ACC3A336</accession>
<keyword evidence="2" id="KW-1185">Reference proteome</keyword>
<gene>
    <name evidence="1" type="ORF">H2198_006379</name>
</gene>
<protein>
    <submittedName>
        <fullName evidence="1">Uncharacterized protein</fullName>
    </submittedName>
</protein>
<evidence type="ECO:0000313" key="2">
    <source>
        <dbReference type="Proteomes" id="UP001172386"/>
    </source>
</evidence>
<reference evidence="1" key="1">
    <citation type="submission" date="2022-10" db="EMBL/GenBank/DDBJ databases">
        <title>Culturing micro-colonial fungi from biological soil crusts in the Mojave desert and describing Neophaeococcomyces mojavensis, and introducing the new genera and species Taxawa tesnikishii.</title>
        <authorList>
            <person name="Kurbessoian T."/>
            <person name="Stajich J.E."/>
        </authorList>
    </citation>
    <scope>NUCLEOTIDE SEQUENCE</scope>
    <source>
        <strain evidence="1">JES_112</strain>
    </source>
</reference>
<comment type="caution">
    <text evidence="1">The sequence shown here is derived from an EMBL/GenBank/DDBJ whole genome shotgun (WGS) entry which is preliminary data.</text>
</comment>
<evidence type="ECO:0000313" key="1">
    <source>
        <dbReference type="EMBL" id="KAJ9654633.1"/>
    </source>
</evidence>
<organism evidence="1 2">
    <name type="scientific">Neophaeococcomyces mojaviensis</name>
    <dbReference type="NCBI Taxonomy" id="3383035"/>
    <lineage>
        <taxon>Eukaryota</taxon>
        <taxon>Fungi</taxon>
        <taxon>Dikarya</taxon>
        <taxon>Ascomycota</taxon>
        <taxon>Pezizomycotina</taxon>
        <taxon>Eurotiomycetes</taxon>
        <taxon>Chaetothyriomycetidae</taxon>
        <taxon>Chaetothyriales</taxon>
        <taxon>Chaetothyriales incertae sedis</taxon>
        <taxon>Neophaeococcomyces</taxon>
    </lineage>
</organism>